<evidence type="ECO:0000313" key="2">
    <source>
        <dbReference type="EMBL" id="OAQ83204.1"/>
    </source>
</evidence>
<protein>
    <submittedName>
        <fullName evidence="2">Uncharacterized protein</fullName>
    </submittedName>
</protein>
<evidence type="ECO:0000313" key="1">
    <source>
        <dbReference type="EMBL" id="OAQ76054.1"/>
    </source>
</evidence>
<evidence type="ECO:0000313" key="3">
    <source>
        <dbReference type="Proteomes" id="UP000078340"/>
    </source>
</evidence>
<reference evidence="2 3" key="1">
    <citation type="submission" date="2016-02" db="EMBL/GenBank/DDBJ databases">
        <title>Biosynthesis of antibiotic leucinostatins and their inhibition on Phytophthora in bio-control Purpureocillium lilacinum.</title>
        <authorList>
            <person name="Wang G."/>
            <person name="Liu Z."/>
            <person name="Lin R."/>
            <person name="Li E."/>
            <person name="Mao Z."/>
            <person name="Ling J."/>
            <person name="Yin W."/>
            <person name="Xie B."/>
        </authorList>
    </citation>
    <scope>NUCLEOTIDE SEQUENCE [LARGE SCALE GENOMIC DNA]</scope>
    <source>
        <strain evidence="1">PLBJ-1</strain>
        <strain evidence="2">PLFJ-1</strain>
    </source>
</reference>
<proteinExistence type="predicted"/>
<dbReference type="Proteomes" id="UP000078340">
    <property type="component" value="Unassembled WGS sequence"/>
</dbReference>
<dbReference type="AlphaFoldDB" id="A0A179GZ93"/>
<dbReference type="EMBL" id="LSBH01000007">
    <property type="protein sequence ID" value="OAQ76054.1"/>
    <property type="molecule type" value="Genomic_DNA"/>
</dbReference>
<accession>A0A179GZ93</accession>
<organism evidence="2 3">
    <name type="scientific">Purpureocillium lilacinum</name>
    <name type="common">Paecilomyces lilacinus</name>
    <dbReference type="NCBI Taxonomy" id="33203"/>
    <lineage>
        <taxon>Eukaryota</taxon>
        <taxon>Fungi</taxon>
        <taxon>Dikarya</taxon>
        <taxon>Ascomycota</taxon>
        <taxon>Pezizomycotina</taxon>
        <taxon>Sordariomycetes</taxon>
        <taxon>Hypocreomycetidae</taxon>
        <taxon>Hypocreales</taxon>
        <taxon>Ophiocordycipitaceae</taxon>
        <taxon>Purpureocillium</taxon>
    </lineage>
</organism>
<dbReference type="EMBL" id="LSBI01000008">
    <property type="protein sequence ID" value="OAQ83204.1"/>
    <property type="molecule type" value="Genomic_DNA"/>
</dbReference>
<gene>
    <name evidence="1" type="ORF">VFPBJ_08414</name>
    <name evidence="2" type="ORF">VFPFJ_09007</name>
</gene>
<comment type="caution">
    <text evidence="2">The sequence shown here is derived from an EMBL/GenBank/DDBJ whole genome shotgun (WGS) entry which is preliminary data.</text>
</comment>
<dbReference type="Proteomes" id="UP000078240">
    <property type="component" value="Unassembled WGS sequence"/>
</dbReference>
<name>A0A179GZ93_PURLI</name>
<sequence length="73" mass="8034">MPLGRLPCPPTRYSHISICFAPRASETMESPLRAQAPPRGTPCAPARGWQTLALGALFVRTMRRYHVSPSEAD</sequence>